<dbReference type="AlphaFoldDB" id="A0A4Y9YX00"/>
<keyword evidence="3" id="KW-0813">Transport</keyword>
<evidence type="ECO:0000313" key="14">
    <source>
        <dbReference type="EMBL" id="TFY66277.1"/>
    </source>
</evidence>
<dbReference type="GO" id="GO:0006879">
    <property type="term" value="P:intracellular iron ion homeostasis"/>
    <property type="evidence" value="ECO:0007669"/>
    <property type="project" value="TreeGrafter"/>
</dbReference>
<name>A0A4Y9YX00_9AGAM</name>
<dbReference type="GO" id="GO:0006826">
    <property type="term" value="P:iron ion transport"/>
    <property type="evidence" value="ECO:0007669"/>
    <property type="project" value="TreeGrafter"/>
</dbReference>
<evidence type="ECO:0000256" key="9">
    <source>
        <dbReference type="ARBA" id="ARBA00023136"/>
    </source>
</evidence>
<evidence type="ECO:0000256" key="6">
    <source>
        <dbReference type="ARBA" id="ARBA00022989"/>
    </source>
</evidence>
<dbReference type="Gene3D" id="3.40.50.80">
    <property type="entry name" value="Nucleotide-binding domain of ferredoxin-NADP reductase (FNR) module"/>
    <property type="match status" value="1"/>
</dbReference>
<dbReference type="EMBL" id="SEOQ01000261">
    <property type="protein sequence ID" value="TFY66277.1"/>
    <property type="molecule type" value="Genomic_DNA"/>
</dbReference>
<dbReference type="OrthoDB" id="3944240at2759"/>
<dbReference type="Pfam" id="PF01794">
    <property type="entry name" value="Ferric_reduct"/>
    <property type="match status" value="1"/>
</dbReference>
<keyword evidence="5" id="KW-0249">Electron transport</keyword>
<comment type="subcellular location">
    <subcellularLocation>
        <location evidence="1">Membrane</location>
        <topology evidence="1">Multi-pass membrane protein</topology>
    </subcellularLocation>
</comment>
<dbReference type="SFLD" id="SFLDS00052">
    <property type="entry name" value="Ferric_Reductase_Domain"/>
    <property type="match status" value="1"/>
</dbReference>
<dbReference type="PROSITE" id="PS51384">
    <property type="entry name" value="FAD_FR"/>
    <property type="match status" value="1"/>
</dbReference>
<evidence type="ECO:0000256" key="11">
    <source>
        <dbReference type="SAM" id="MobiDB-lite"/>
    </source>
</evidence>
<evidence type="ECO:0000256" key="2">
    <source>
        <dbReference type="ARBA" id="ARBA00006278"/>
    </source>
</evidence>
<keyword evidence="10" id="KW-0325">Glycoprotein</keyword>
<feature type="transmembrane region" description="Helical" evidence="12">
    <location>
        <begin position="143"/>
        <end position="168"/>
    </location>
</feature>
<dbReference type="Proteomes" id="UP000298327">
    <property type="component" value="Unassembled WGS sequence"/>
</dbReference>
<keyword evidence="4 12" id="KW-0812">Transmembrane</keyword>
<feature type="compositionally biased region" description="Low complexity" evidence="11">
    <location>
        <begin position="530"/>
        <end position="541"/>
    </location>
</feature>
<dbReference type="InterPro" id="IPR017927">
    <property type="entry name" value="FAD-bd_FR_type"/>
</dbReference>
<dbReference type="Pfam" id="PF08022">
    <property type="entry name" value="FAD_binding_8"/>
    <property type="match status" value="1"/>
</dbReference>
<keyword evidence="15" id="KW-1185">Reference proteome</keyword>
<evidence type="ECO:0000256" key="10">
    <source>
        <dbReference type="ARBA" id="ARBA00023180"/>
    </source>
</evidence>
<evidence type="ECO:0000256" key="3">
    <source>
        <dbReference type="ARBA" id="ARBA00022448"/>
    </source>
</evidence>
<reference evidence="14 15" key="1">
    <citation type="submission" date="2019-02" db="EMBL/GenBank/DDBJ databases">
        <title>Genome sequencing of the rare red list fungi Dentipellis fragilis.</title>
        <authorList>
            <person name="Buettner E."/>
            <person name="Kellner H."/>
        </authorList>
    </citation>
    <scope>NUCLEOTIDE SEQUENCE [LARGE SCALE GENOMIC DNA]</scope>
    <source>
        <strain evidence="14 15">DSM 105465</strain>
    </source>
</reference>
<dbReference type="PANTHER" id="PTHR32361:SF9">
    <property type="entry name" value="FERRIC REDUCTASE TRANSMEMBRANE COMPONENT 3-RELATED"/>
    <property type="match status" value="1"/>
</dbReference>
<dbReference type="SFLD" id="SFLDG01168">
    <property type="entry name" value="Ferric_reductase_subgroup_(FRE"/>
    <property type="match status" value="1"/>
</dbReference>
<organism evidence="14 15">
    <name type="scientific">Dentipellis fragilis</name>
    <dbReference type="NCBI Taxonomy" id="205917"/>
    <lineage>
        <taxon>Eukaryota</taxon>
        <taxon>Fungi</taxon>
        <taxon>Dikarya</taxon>
        <taxon>Basidiomycota</taxon>
        <taxon>Agaricomycotina</taxon>
        <taxon>Agaricomycetes</taxon>
        <taxon>Russulales</taxon>
        <taxon>Hericiaceae</taxon>
        <taxon>Dentipellis</taxon>
    </lineage>
</organism>
<dbReference type="CDD" id="cd06186">
    <property type="entry name" value="NOX_Duox_like_FAD_NADP"/>
    <property type="match status" value="1"/>
</dbReference>
<dbReference type="InterPro" id="IPR013112">
    <property type="entry name" value="FAD-bd_8"/>
</dbReference>
<dbReference type="InterPro" id="IPR039261">
    <property type="entry name" value="FNR_nucleotide-bd"/>
</dbReference>
<dbReference type="GO" id="GO:0015677">
    <property type="term" value="P:copper ion import"/>
    <property type="evidence" value="ECO:0007669"/>
    <property type="project" value="TreeGrafter"/>
</dbReference>
<dbReference type="SUPFAM" id="SSF52343">
    <property type="entry name" value="Ferredoxin reductase-like, C-terminal NADP-linked domain"/>
    <property type="match status" value="1"/>
</dbReference>
<evidence type="ECO:0000256" key="4">
    <source>
        <dbReference type="ARBA" id="ARBA00022692"/>
    </source>
</evidence>
<feature type="transmembrane region" description="Helical" evidence="12">
    <location>
        <begin position="188"/>
        <end position="204"/>
    </location>
</feature>
<keyword evidence="8" id="KW-0406">Ion transport</keyword>
<protein>
    <recommendedName>
        <fullName evidence="13">FAD-binding FR-type domain-containing protein</fullName>
    </recommendedName>
</protein>
<dbReference type="Pfam" id="PF08030">
    <property type="entry name" value="NAD_binding_6"/>
    <property type="match status" value="1"/>
</dbReference>
<evidence type="ECO:0000313" key="15">
    <source>
        <dbReference type="Proteomes" id="UP000298327"/>
    </source>
</evidence>
<comment type="similarity">
    <text evidence="2">Belongs to the ferric reductase (FRE) family.</text>
</comment>
<dbReference type="STRING" id="205917.A0A4Y9YX00"/>
<comment type="caution">
    <text evidence="14">The sequence shown here is derived from an EMBL/GenBank/DDBJ whole genome shotgun (WGS) entry which is preliminary data.</text>
</comment>
<evidence type="ECO:0000256" key="1">
    <source>
        <dbReference type="ARBA" id="ARBA00004141"/>
    </source>
</evidence>
<dbReference type="PANTHER" id="PTHR32361">
    <property type="entry name" value="FERRIC/CUPRIC REDUCTASE TRANSMEMBRANE COMPONENT"/>
    <property type="match status" value="1"/>
</dbReference>
<dbReference type="GO" id="GO:0000293">
    <property type="term" value="F:ferric-chelate reductase activity"/>
    <property type="evidence" value="ECO:0007669"/>
    <property type="project" value="UniProtKB-ARBA"/>
</dbReference>
<sequence length="606" mass="66298">MSDFGTPPEIPQELQVYNSFEIDPKWQRNFTITWVFFTGFAVALSLPYLVHSICTRRAFAGLFGIREDLNGKEYASVAGSVEVPATHRSRAGALLKSAGSVLLWSLPGLRLDVGQVLVITGYLAIVLICTVTNAELINNANRAGFLAIAQLPVIFLFATKNSILSLLLGPGHGYEQLNYIHRWSGRSLFLGALVHGTLWARIHIENGLPVFGPRKEISGFTTFAVLCLIVLTSLRPMRALFYQMFLFLHILLYPAFLVTLSYHTSHAARWIYPPLALYGLDLLMRLLRLRIKDATLVPSSHQMTLTHIHNCNGGWEAGQHVRMRVFVKGRFLESHPLSIASAPPSITCLSSPTLLLAARAQGDWTEMLHDYARDQHDKLNGPNQKPEEGENVDVPVRVMLDGPYGGCSVDLGRYESVFLVAGGGGATFTLGLLDDIVGRCVRLARQHGERTRRIEFVWMIRSFGCIEWFTPMLTDIANTAAGSSVDLRISIFVTSSCDLKAAPTIPNCIVSVERPSVRRLLSRFITPPFSESDLSSGTPSSDSEDKEGLLGGDAGPQWVGEGGGVAVCASGPDSLTTETSNAVARLSLTHGVRMGGIALHTEVFLI</sequence>
<dbReference type="InterPro" id="IPR013130">
    <property type="entry name" value="Fe3_Rdtase_TM_dom"/>
</dbReference>
<evidence type="ECO:0000256" key="7">
    <source>
        <dbReference type="ARBA" id="ARBA00023002"/>
    </source>
</evidence>
<feature type="domain" description="FAD-binding FR-type" evidence="13">
    <location>
        <begin position="284"/>
        <end position="410"/>
    </location>
</feature>
<dbReference type="GO" id="GO:0005886">
    <property type="term" value="C:plasma membrane"/>
    <property type="evidence" value="ECO:0007669"/>
    <property type="project" value="TreeGrafter"/>
</dbReference>
<evidence type="ECO:0000256" key="5">
    <source>
        <dbReference type="ARBA" id="ARBA00022982"/>
    </source>
</evidence>
<evidence type="ECO:0000256" key="12">
    <source>
        <dbReference type="SAM" id="Phobius"/>
    </source>
</evidence>
<proteinExistence type="inferred from homology"/>
<feature type="transmembrane region" description="Helical" evidence="12">
    <location>
        <begin position="246"/>
        <end position="264"/>
    </location>
</feature>
<feature type="transmembrane region" description="Helical" evidence="12">
    <location>
        <begin position="116"/>
        <end position="137"/>
    </location>
</feature>
<keyword evidence="7" id="KW-0560">Oxidoreductase</keyword>
<keyword evidence="6 12" id="KW-1133">Transmembrane helix</keyword>
<evidence type="ECO:0000259" key="13">
    <source>
        <dbReference type="PROSITE" id="PS51384"/>
    </source>
</evidence>
<gene>
    <name evidence="14" type="ORF">EVG20_g4809</name>
</gene>
<accession>A0A4Y9YX00</accession>
<keyword evidence="9 12" id="KW-0472">Membrane</keyword>
<dbReference type="InterPro" id="IPR051410">
    <property type="entry name" value="Ferric/Cupric_Reductase"/>
</dbReference>
<feature type="region of interest" description="Disordered" evidence="11">
    <location>
        <begin position="530"/>
        <end position="554"/>
    </location>
</feature>
<dbReference type="InterPro" id="IPR013121">
    <property type="entry name" value="Fe_red_NAD-bd_6"/>
</dbReference>
<feature type="transmembrane region" description="Helical" evidence="12">
    <location>
        <begin position="216"/>
        <end position="234"/>
    </location>
</feature>
<feature type="transmembrane region" description="Helical" evidence="12">
    <location>
        <begin position="31"/>
        <end position="50"/>
    </location>
</feature>
<evidence type="ECO:0000256" key="8">
    <source>
        <dbReference type="ARBA" id="ARBA00023065"/>
    </source>
</evidence>